<protein>
    <submittedName>
        <fullName evidence="2">Uncharacterized protein</fullName>
    </submittedName>
</protein>
<name>A0A813IZ64_POLGL</name>
<comment type="caution">
    <text evidence="2">The sequence shown here is derived from an EMBL/GenBank/DDBJ whole genome shotgun (WGS) entry which is preliminary data.</text>
</comment>
<evidence type="ECO:0000313" key="2">
    <source>
        <dbReference type="EMBL" id="CAE8660534.1"/>
    </source>
</evidence>
<sequence>MPRKEPVMRLSLLALTLLAKSWAYEDCLGQWLARSEAWMQASGALTHVYDSNFLNGLEGDEVSDEHLRALYSDATEKILQCSQ</sequence>
<keyword evidence="1" id="KW-0732">Signal</keyword>
<proteinExistence type="predicted"/>
<dbReference type="AlphaFoldDB" id="A0A813IZ64"/>
<gene>
    <name evidence="2" type="ORF">PGLA2088_LOCUS14174</name>
</gene>
<reference evidence="2" key="1">
    <citation type="submission" date="2021-02" db="EMBL/GenBank/DDBJ databases">
        <authorList>
            <person name="Dougan E. K."/>
            <person name="Rhodes N."/>
            <person name="Thang M."/>
            <person name="Chan C."/>
        </authorList>
    </citation>
    <scope>NUCLEOTIDE SEQUENCE</scope>
</reference>
<dbReference type="Proteomes" id="UP000626109">
    <property type="component" value="Unassembled WGS sequence"/>
</dbReference>
<feature type="non-terminal residue" evidence="2">
    <location>
        <position position="1"/>
    </location>
</feature>
<evidence type="ECO:0000256" key="1">
    <source>
        <dbReference type="SAM" id="SignalP"/>
    </source>
</evidence>
<feature type="chain" id="PRO_5032288335" evidence="1">
    <location>
        <begin position="24"/>
        <end position="83"/>
    </location>
</feature>
<dbReference type="EMBL" id="CAJNNW010017228">
    <property type="protein sequence ID" value="CAE8660534.1"/>
    <property type="molecule type" value="Genomic_DNA"/>
</dbReference>
<organism evidence="2 3">
    <name type="scientific">Polarella glacialis</name>
    <name type="common">Dinoflagellate</name>
    <dbReference type="NCBI Taxonomy" id="89957"/>
    <lineage>
        <taxon>Eukaryota</taxon>
        <taxon>Sar</taxon>
        <taxon>Alveolata</taxon>
        <taxon>Dinophyceae</taxon>
        <taxon>Suessiales</taxon>
        <taxon>Suessiaceae</taxon>
        <taxon>Polarella</taxon>
    </lineage>
</organism>
<accession>A0A813IZ64</accession>
<feature type="signal peptide" evidence="1">
    <location>
        <begin position="1"/>
        <end position="23"/>
    </location>
</feature>
<evidence type="ECO:0000313" key="3">
    <source>
        <dbReference type="Proteomes" id="UP000626109"/>
    </source>
</evidence>